<dbReference type="InterPro" id="IPR025558">
    <property type="entry name" value="DUF4283"/>
</dbReference>
<proteinExistence type="predicted"/>
<organism evidence="4 5">
    <name type="scientific">Arabidopsis thaliana</name>
    <name type="common">Mouse-ear cress</name>
    <dbReference type="NCBI Taxonomy" id="3702"/>
    <lineage>
        <taxon>Eukaryota</taxon>
        <taxon>Viridiplantae</taxon>
        <taxon>Streptophyta</taxon>
        <taxon>Embryophyta</taxon>
        <taxon>Tracheophyta</taxon>
        <taxon>Spermatophyta</taxon>
        <taxon>Magnoliopsida</taxon>
        <taxon>eudicotyledons</taxon>
        <taxon>Gunneridae</taxon>
        <taxon>Pentapetalae</taxon>
        <taxon>rosids</taxon>
        <taxon>malvids</taxon>
        <taxon>Brassicales</taxon>
        <taxon>Brassicaceae</taxon>
        <taxon>Camelineae</taxon>
        <taxon>Arabidopsis</taxon>
    </lineage>
</organism>
<evidence type="ECO:0000313" key="4">
    <source>
        <dbReference type="EMBL" id="CAD5318377.1"/>
    </source>
</evidence>
<feature type="compositionally biased region" description="Low complexity" evidence="1">
    <location>
        <begin position="1"/>
        <end position="11"/>
    </location>
</feature>
<accession>A0A7G2E833</accession>
<feature type="compositionally biased region" description="Acidic residues" evidence="1">
    <location>
        <begin position="53"/>
        <end position="64"/>
    </location>
</feature>
<dbReference type="PANTHER" id="PTHR48449">
    <property type="entry name" value="DUF1985 DOMAIN-CONTAINING PROTEIN"/>
    <property type="match status" value="1"/>
</dbReference>
<dbReference type="AlphaFoldDB" id="A0A7G2E833"/>
<name>A0A7G2E833_ARATH</name>
<dbReference type="Pfam" id="PF09331">
    <property type="entry name" value="DUF1985"/>
    <property type="match status" value="1"/>
</dbReference>
<feature type="domain" description="DUF1985" evidence="2">
    <location>
        <begin position="122"/>
        <end position="248"/>
    </location>
</feature>
<reference evidence="4 5" key="1">
    <citation type="submission" date="2020-09" db="EMBL/GenBank/DDBJ databases">
        <authorList>
            <person name="Ashkenazy H."/>
        </authorList>
    </citation>
    <scope>NUCLEOTIDE SEQUENCE [LARGE SCALE GENOMIC DNA]</scope>
    <source>
        <strain evidence="5">cv. Cdm-0</strain>
    </source>
</reference>
<dbReference type="PANTHER" id="PTHR48449:SF1">
    <property type="entry name" value="DUF1985 DOMAIN-CONTAINING PROTEIN"/>
    <property type="match status" value="1"/>
</dbReference>
<gene>
    <name evidence="4" type="ORF">AT9943_LOCUS6612</name>
</gene>
<feature type="domain" description="DUF4283" evidence="3">
    <location>
        <begin position="315"/>
        <end position="362"/>
    </location>
</feature>
<feature type="region of interest" description="Disordered" evidence="1">
    <location>
        <begin position="1"/>
        <end position="68"/>
    </location>
</feature>
<dbReference type="Pfam" id="PF14111">
    <property type="entry name" value="DUF4283"/>
    <property type="match status" value="1"/>
</dbReference>
<evidence type="ECO:0000259" key="2">
    <source>
        <dbReference type="Pfam" id="PF09331"/>
    </source>
</evidence>
<dbReference type="Proteomes" id="UP000516314">
    <property type="component" value="Chromosome 2"/>
</dbReference>
<sequence>MAITRGAGSSSRSERAAKRQKQSNPNHSVFAADVDSDDEHEADSSTNDHVSDNEEIEMESDEDSMPLQPESFFFTPKEYVKTMKISTRCSIASTLAVIGQKLNDREKSWFIKNRQFKHIWHMKKRVCWFVVNGVPIRYSMREHALITGLDCHRYESDYKARSFGSYDFVKRVFGTIAVNVKDVEDMFDSMEDECCGDRLKVAVLLFLCKIVRGRRRFNSIHSFVLKIVNNLEEVEKFPWGQNTFEDTVDEIHHLMKKRLNGTVGVDYLFSGFIVPLEVLAFECIPELSKHDDDRSCVRSAASWDKNQQVYGEKNETCVGRILGQGKVQFKFQTEESMNLVLRRGPMLFDDWMLSIHRWDPNISDAEMKIIPFWVKIQGIPLLYLTNAMARAVGNRLGYVDDVDFDENANHVGFVRVKINWNLDDPLRFQRNFRFDA</sequence>
<evidence type="ECO:0000256" key="1">
    <source>
        <dbReference type="SAM" id="MobiDB-lite"/>
    </source>
</evidence>
<evidence type="ECO:0000313" key="5">
    <source>
        <dbReference type="Proteomes" id="UP000516314"/>
    </source>
</evidence>
<dbReference type="EMBL" id="LR881467">
    <property type="protein sequence ID" value="CAD5318377.1"/>
    <property type="molecule type" value="Genomic_DNA"/>
</dbReference>
<dbReference type="InterPro" id="IPR015410">
    <property type="entry name" value="DUF1985"/>
</dbReference>
<protein>
    <submittedName>
        <fullName evidence="4">(thale cress) hypothetical protein</fullName>
    </submittedName>
</protein>
<evidence type="ECO:0000259" key="3">
    <source>
        <dbReference type="Pfam" id="PF14111"/>
    </source>
</evidence>